<accession>A0ABW9YQ11</accession>
<sequence>MFESFIPSPNVVVGSVIAALIVAGIMAYINRRALFVIVPRSFSYSDLSAGQIVELTIINKGNKSEENVEVQLQSKLRYTLIASTLPSLDLSQDCMISLHRLPKGEDVSVILSVEEGEFSQDCVLSVSSKETKGKVKNNIEESQQTSSLEVAFFLVLIFVGMPVFGYFGGNLFVQDILPRLSSSTKAEVETVARLENQGWEKINKFVKAVGSDMNASEWPITISFPKRNGDLLSFTVNIKNRLPERAQYNVSLTSTYDQNKYILSHSILPNLRGEYLLLPNQDTSEKLEIYLPYEAKKKIVVFEFFVKDLNGIYTFNYVWEYDGKQ</sequence>
<evidence type="ECO:0000256" key="1">
    <source>
        <dbReference type="SAM" id="Phobius"/>
    </source>
</evidence>
<organism evidence="2 3">
    <name type="scientific">Photobacterium alginatilyticum</name>
    <dbReference type="NCBI Taxonomy" id="1775171"/>
    <lineage>
        <taxon>Bacteria</taxon>
        <taxon>Pseudomonadati</taxon>
        <taxon>Pseudomonadota</taxon>
        <taxon>Gammaproteobacteria</taxon>
        <taxon>Vibrionales</taxon>
        <taxon>Vibrionaceae</taxon>
        <taxon>Photobacterium</taxon>
    </lineage>
</organism>
<evidence type="ECO:0000313" key="2">
    <source>
        <dbReference type="EMBL" id="NBI55480.1"/>
    </source>
</evidence>
<protein>
    <recommendedName>
        <fullName evidence="4">DUF3426 domain-containing protein</fullName>
    </recommendedName>
</protein>
<keyword evidence="3" id="KW-1185">Reference proteome</keyword>
<keyword evidence="1" id="KW-1133">Transmembrane helix</keyword>
<evidence type="ECO:0008006" key="4">
    <source>
        <dbReference type="Google" id="ProtNLM"/>
    </source>
</evidence>
<comment type="caution">
    <text evidence="2">The sequence shown here is derived from an EMBL/GenBank/DDBJ whole genome shotgun (WGS) entry which is preliminary data.</text>
</comment>
<proteinExistence type="predicted"/>
<feature type="transmembrane region" description="Helical" evidence="1">
    <location>
        <begin position="12"/>
        <end position="30"/>
    </location>
</feature>
<dbReference type="RefSeq" id="WP_160657129.1">
    <property type="nucleotide sequence ID" value="NZ_RSEJ01000031.1"/>
</dbReference>
<evidence type="ECO:0000313" key="3">
    <source>
        <dbReference type="Proteomes" id="UP000738517"/>
    </source>
</evidence>
<gene>
    <name evidence="2" type="ORF">EIZ48_23470</name>
</gene>
<dbReference type="EMBL" id="RSEJ01000031">
    <property type="protein sequence ID" value="NBI55480.1"/>
    <property type="molecule type" value="Genomic_DNA"/>
</dbReference>
<reference evidence="2 3" key="1">
    <citation type="journal article" date="2017" name="Int. J. Syst. Evol. Microbiol.">
        <title>Photobacterium alginatilyticum sp. nov., a marine bacterium isolated from bottom seawater.</title>
        <authorList>
            <person name="Wang X."/>
            <person name="Wang Y."/>
            <person name="Yang X."/>
            <person name="Sun H."/>
            <person name="Li B."/>
            <person name="Zhang X.H."/>
        </authorList>
    </citation>
    <scope>NUCLEOTIDE SEQUENCE [LARGE SCALE GENOMIC DNA]</scope>
    <source>
        <strain evidence="2 3">P03D4</strain>
    </source>
</reference>
<keyword evidence="1" id="KW-0812">Transmembrane</keyword>
<name>A0ABW9YQ11_9GAMM</name>
<keyword evidence="1" id="KW-0472">Membrane</keyword>
<feature type="transmembrane region" description="Helical" evidence="1">
    <location>
        <begin position="150"/>
        <end position="173"/>
    </location>
</feature>
<dbReference type="Proteomes" id="UP000738517">
    <property type="component" value="Unassembled WGS sequence"/>
</dbReference>